<protein>
    <submittedName>
        <fullName evidence="2">Uncharacterized protein</fullName>
    </submittedName>
</protein>
<geneLocation type="plasmid" evidence="2 3">
    <name>poh2</name>
</geneLocation>
<sequence>MIIVNDLSDKISTFYFSVNKKVNNLIEKTIDQNLDKEKKGFYRLYQRDPNDSEILEIKKTIIMRKGISLFAVIFLIMMGLISIAS</sequence>
<accession>A0A1W6WYP7</accession>
<name>A0A1W6WYP7_BACTU</name>
<evidence type="ECO:0000313" key="3">
    <source>
        <dbReference type="Proteomes" id="UP000194143"/>
    </source>
</evidence>
<organism evidence="2 3">
    <name type="scientific">Bacillus thuringiensis</name>
    <dbReference type="NCBI Taxonomy" id="1428"/>
    <lineage>
        <taxon>Bacteria</taxon>
        <taxon>Bacillati</taxon>
        <taxon>Bacillota</taxon>
        <taxon>Bacilli</taxon>
        <taxon>Bacillales</taxon>
        <taxon>Bacillaceae</taxon>
        <taxon>Bacillus</taxon>
        <taxon>Bacillus cereus group</taxon>
    </lineage>
</organism>
<evidence type="ECO:0000313" key="2">
    <source>
        <dbReference type="EMBL" id="ARP61664.1"/>
    </source>
</evidence>
<dbReference type="KEGG" id="bthy:AQ980_31565"/>
<dbReference type="AlphaFoldDB" id="A0A1W6WYP7"/>
<feature type="transmembrane region" description="Helical" evidence="1">
    <location>
        <begin position="67"/>
        <end position="84"/>
    </location>
</feature>
<reference evidence="2 3" key="1">
    <citation type="submission" date="2017-04" db="EMBL/GenBank/DDBJ databases">
        <title>Complete Genome Sequence of Bacillus thuringiensis type Strain ATCC 10792.</title>
        <authorList>
            <person name="Oh D.-H."/>
            <person name="Park B.-J."/>
            <person name="Shuai W."/>
            <person name="Chelliah R."/>
        </authorList>
    </citation>
    <scope>NUCLEOTIDE SEQUENCE [LARGE SCALE GENOMIC DNA]</scope>
    <source>
        <strain evidence="2 3">ATCC 10792</strain>
        <plasmid evidence="2 3">poh2</plasmid>
    </source>
</reference>
<keyword evidence="2" id="KW-0614">Plasmid</keyword>
<keyword evidence="1" id="KW-0472">Membrane</keyword>
<keyword evidence="1" id="KW-0812">Transmembrane</keyword>
<evidence type="ECO:0000256" key="1">
    <source>
        <dbReference type="SAM" id="Phobius"/>
    </source>
</evidence>
<proteinExistence type="predicted"/>
<gene>
    <name evidence="2" type="ORF">CAB88_32170</name>
</gene>
<dbReference type="RefSeq" id="WP_002083864.1">
    <property type="nucleotide sequence ID" value="NZ_CP013058.1"/>
</dbReference>
<dbReference type="EMBL" id="CP021063">
    <property type="protein sequence ID" value="ARP61664.1"/>
    <property type="molecule type" value="Genomic_DNA"/>
</dbReference>
<keyword evidence="1" id="KW-1133">Transmembrane helix</keyword>
<dbReference type="Proteomes" id="UP000194143">
    <property type="component" value="Plasmid poh2"/>
</dbReference>
<keyword evidence="3" id="KW-1185">Reference proteome</keyword>